<dbReference type="AlphaFoldDB" id="A0A1W1BJ39"/>
<dbReference type="InterPro" id="IPR006998">
    <property type="entry name" value="DltD"/>
</dbReference>
<evidence type="ECO:0000313" key="1">
    <source>
        <dbReference type="EMBL" id="SFV53537.1"/>
    </source>
</evidence>
<organism evidence="1">
    <name type="scientific">hydrothermal vent metagenome</name>
    <dbReference type="NCBI Taxonomy" id="652676"/>
    <lineage>
        <taxon>unclassified sequences</taxon>
        <taxon>metagenomes</taxon>
        <taxon>ecological metagenomes</taxon>
    </lineage>
</organism>
<dbReference type="SUPFAM" id="SSF52266">
    <property type="entry name" value="SGNH hydrolase"/>
    <property type="match status" value="1"/>
</dbReference>
<accession>A0A1W1BJ39</accession>
<reference evidence="1" key="1">
    <citation type="submission" date="2016-10" db="EMBL/GenBank/DDBJ databases">
        <authorList>
            <person name="de Groot N.N."/>
        </authorList>
    </citation>
    <scope>NUCLEOTIDE SEQUENCE</scope>
</reference>
<dbReference type="Pfam" id="PF04914">
    <property type="entry name" value="DltD"/>
    <property type="match status" value="1"/>
</dbReference>
<proteinExistence type="predicted"/>
<gene>
    <name evidence="1" type="ORF">MNB_SV-9-899</name>
</gene>
<dbReference type="Gene3D" id="3.40.50.1110">
    <property type="entry name" value="SGNH hydrolase"/>
    <property type="match status" value="1"/>
</dbReference>
<dbReference type="InterPro" id="IPR036514">
    <property type="entry name" value="SGNH_hydro_sf"/>
</dbReference>
<protein>
    <submittedName>
        <fullName evidence="1">Uncharacterized protein</fullName>
    </submittedName>
</protein>
<dbReference type="EMBL" id="FPHG01000018">
    <property type="protein sequence ID" value="SFV53537.1"/>
    <property type="molecule type" value="Genomic_DNA"/>
</dbReference>
<sequence length="305" mass="35754">MISTILFSSVIYSFYFIQNYPIAITNRISFDAKIGFIKQNINRDKIDTIIVGSSIGLNNVQGEVLNKYSKEVKGVLNLSVYEATPPQIRQVLELTPLFPNLKRVIYSAQFSDFAYAGELKNYDSRFIMDYISNNLSLKDTIKFYFKSCQDIFFCIKRQWNWDREYQQSNHFTYLGFDKSGSVPLEIYGKDIIQSRWKNPHRDKQSIYAFRALEEITKDLQEKNIDFIFVMQPYRATLLKKYKYLKPTMKKFKQKVEIILNNHTGVFLDLNNILNLEDKYFADRSHLNAKGSVISSKAIAEFLDKE</sequence>
<name>A0A1W1BJ39_9ZZZZ</name>